<organism evidence="2 3">
    <name type="scientific">Petrolisthes cinctipes</name>
    <name type="common">Flat porcelain crab</name>
    <dbReference type="NCBI Taxonomy" id="88211"/>
    <lineage>
        <taxon>Eukaryota</taxon>
        <taxon>Metazoa</taxon>
        <taxon>Ecdysozoa</taxon>
        <taxon>Arthropoda</taxon>
        <taxon>Crustacea</taxon>
        <taxon>Multicrustacea</taxon>
        <taxon>Malacostraca</taxon>
        <taxon>Eumalacostraca</taxon>
        <taxon>Eucarida</taxon>
        <taxon>Decapoda</taxon>
        <taxon>Pleocyemata</taxon>
        <taxon>Anomura</taxon>
        <taxon>Galatheoidea</taxon>
        <taxon>Porcellanidae</taxon>
        <taxon>Petrolisthes</taxon>
    </lineage>
</organism>
<evidence type="ECO:0000313" key="2">
    <source>
        <dbReference type="EMBL" id="KAK3853119.1"/>
    </source>
</evidence>
<protein>
    <submittedName>
        <fullName evidence="2">Uncharacterized protein</fullName>
    </submittedName>
</protein>
<feature type="region of interest" description="Disordered" evidence="1">
    <location>
        <begin position="75"/>
        <end position="102"/>
    </location>
</feature>
<gene>
    <name evidence="2" type="ORF">Pcinc_040323</name>
</gene>
<dbReference type="Proteomes" id="UP001286313">
    <property type="component" value="Unassembled WGS sequence"/>
</dbReference>
<name>A0AAE1BPE1_PETCI</name>
<evidence type="ECO:0000313" key="3">
    <source>
        <dbReference type="Proteomes" id="UP001286313"/>
    </source>
</evidence>
<comment type="caution">
    <text evidence="2">The sequence shown here is derived from an EMBL/GenBank/DDBJ whole genome shotgun (WGS) entry which is preliminary data.</text>
</comment>
<sequence>MFLGWRRGLEVPVTPPPAGVPFTPLPDMKRTLCTNIKNTDIITSPFTSFQQEFLTTSSLTSTQAGAAQLFSSTSHTTLTSASRAPPYGSSPPQPVTSPAAMGVVRFPPRIISDVK</sequence>
<keyword evidence="3" id="KW-1185">Reference proteome</keyword>
<evidence type="ECO:0000256" key="1">
    <source>
        <dbReference type="SAM" id="MobiDB-lite"/>
    </source>
</evidence>
<proteinExistence type="predicted"/>
<reference evidence="2" key="1">
    <citation type="submission" date="2023-10" db="EMBL/GenBank/DDBJ databases">
        <title>Genome assemblies of two species of porcelain crab, Petrolisthes cinctipes and Petrolisthes manimaculis (Anomura: Porcellanidae).</title>
        <authorList>
            <person name="Angst P."/>
        </authorList>
    </citation>
    <scope>NUCLEOTIDE SEQUENCE</scope>
    <source>
        <strain evidence="2">PB745_01</strain>
        <tissue evidence="2">Gill</tissue>
    </source>
</reference>
<accession>A0AAE1BPE1</accession>
<dbReference type="AlphaFoldDB" id="A0AAE1BPE1"/>
<dbReference type="EMBL" id="JAWQEG010007089">
    <property type="protein sequence ID" value="KAK3853119.1"/>
    <property type="molecule type" value="Genomic_DNA"/>
</dbReference>